<dbReference type="EMBL" id="CP063367">
    <property type="protein sequence ID" value="QUM68700.1"/>
    <property type="molecule type" value="Genomic_DNA"/>
</dbReference>
<reference evidence="2" key="1">
    <citation type="journal article" date="2021" name="Front. Microbiol.">
        <title>Presence and Characterization of a Novel cfr-Carrying Tn558 Transposon Derivative in Staphylococcus delphini Isolated From Retail Food.</title>
        <authorList>
            <person name="Zhang F."/>
            <person name="Wu S."/>
            <person name="Huang J."/>
            <person name="Yang R."/>
            <person name="Zhang J."/>
            <person name="Lei T."/>
            <person name="Dai J."/>
            <person name="Ding Y."/>
            <person name="Xue L."/>
            <person name="Wang J."/>
            <person name="Chen M."/>
            <person name="Wu Q."/>
        </authorList>
    </citation>
    <scope>NUCLEOTIDE SEQUENCE</scope>
    <source>
        <strain evidence="2">2794-1</strain>
    </source>
</reference>
<keyword evidence="1" id="KW-0472">Membrane</keyword>
<protein>
    <submittedName>
        <fullName evidence="2">Uncharacterized protein</fullName>
    </submittedName>
</protein>
<dbReference type="Proteomes" id="UP000675994">
    <property type="component" value="Chromosome"/>
</dbReference>
<keyword evidence="1" id="KW-1133">Transmembrane helix</keyword>
<evidence type="ECO:0000313" key="2">
    <source>
        <dbReference type="EMBL" id="QUM68700.1"/>
    </source>
</evidence>
<accession>A0AAQ0D5W0</accession>
<dbReference type="AlphaFoldDB" id="A0AAQ0D5W0"/>
<name>A0AAQ0D5W0_9STAP</name>
<proteinExistence type="predicted"/>
<evidence type="ECO:0000313" key="3">
    <source>
        <dbReference type="Proteomes" id="UP000675994"/>
    </source>
</evidence>
<organism evidence="2 3">
    <name type="scientific">Staphylococcus delphini</name>
    <dbReference type="NCBI Taxonomy" id="53344"/>
    <lineage>
        <taxon>Bacteria</taxon>
        <taxon>Bacillati</taxon>
        <taxon>Bacillota</taxon>
        <taxon>Bacilli</taxon>
        <taxon>Bacillales</taxon>
        <taxon>Staphylococcaceae</taxon>
        <taxon>Staphylococcus</taxon>
        <taxon>Staphylococcus intermedius group</taxon>
    </lineage>
</organism>
<feature type="transmembrane region" description="Helical" evidence="1">
    <location>
        <begin position="74"/>
        <end position="93"/>
    </location>
</feature>
<dbReference type="RefSeq" id="WP_096543111.1">
    <property type="nucleotide sequence ID" value="NZ_CP063367.1"/>
</dbReference>
<evidence type="ECO:0000256" key="1">
    <source>
        <dbReference type="SAM" id="Phobius"/>
    </source>
</evidence>
<feature type="transmembrane region" description="Helical" evidence="1">
    <location>
        <begin position="105"/>
        <end position="127"/>
    </location>
</feature>
<keyword evidence="1" id="KW-0812">Transmembrane</keyword>
<sequence length="144" mass="16854">MNTKLDGNSDIISEINGMNNKNDAENTFLQQHVSKNEKHKKNDNLQDMSTHRNSVNYHIFQELEFKWKARRISIWLLVGLCVIIIINLLLILYWNPVKLDYRVTISLITVTFANLFAIVLAVFKYVFSSTKEILDYNANIYNNE</sequence>
<gene>
    <name evidence="2" type="ORF">IPU22_08960</name>
</gene>